<comment type="caution">
    <text evidence="2">The sequence shown here is derived from an EMBL/GenBank/DDBJ whole genome shotgun (WGS) entry which is preliminary data.</text>
</comment>
<evidence type="ECO:0000313" key="3">
    <source>
        <dbReference type="Proteomes" id="UP000720189"/>
    </source>
</evidence>
<dbReference type="RefSeq" id="XP_046048603.1">
    <property type="nucleotide sequence ID" value="XM_046190233.1"/>
</dbReference>
<dbReference type="EMBL" id="JAGMUX010000009">
    <property type="protein sequence ID" value="KAH7248808.1"/>
    <property type="molecule type" value="Genomic_DNA"/>
</dbReference>
<evidence type="ECO:0000313" key="2">
    <source>
        <dbReference type="EMBL" id="KAH7248808.1"/>
    </source>
</evidence>
<proteinExistence type="predicted"/>
<feature type="region of interest" description="Disordered" evidence="1">
    <location>
        <begin position="1"/>
        <end position="40"/>
    </location>
</feature>
<gene>
    <name evidence="2" type="ORF">BKA55DRAFT_540230</name>
</gene>
<sequence length="137" mass="14782">MSPPRPTRSRGSRPPTLHRSSSNCKDKNHASQRGWSNWRGSRNTTLTLHEISTNNATFPGAAWTLSAPTALAIIALRVIRRIGDNPNSTGIAILNSESVLQYTGHAIDLFAENTTTGAICVGVRPTTQLQGSRLLPP</sequence>
<name>A0A9P9H0B3_FUSRE</name>
<keyword evidence="3" id="KW-1185">Reference proteome</keyword>
<feature type="compositionally biased region" description="Polar residues" evidence="1">
    <location>
        <begin position="31"/>
        <end position="40"/>
    </location>
</feature>
<evidence type="ECO:0000256" key="1">
    <source>
        <dbReference type="SAM" id="MobiDB-lite"/>
    </source>
</evidence>
<accession>A0A9P9H0B3</accession>
<protein>
    <submittedName>
        <fullName evidence="2">Uncharacterized protein</fullName>
    </submittedName>
</protein>
<reference evidence="2" key="1">
    <citation type="journal article" date="2021" name="Nat. Commun.">
        <title>Genetic determinants of endophytism in the Arabidopsis root mycobiome.</title>
        <authorList>
            <person name="Mesny F."/>
            <person name="Miyauchi S."/>
            <person name="Thiergart T."/>
            <person name="Pickel B."/>
            <person name="Atanasova L."/>
            <person name="Karlsson M."/>
            <person name="Huettel B."/>
            <person name="Barry K.W."/>
            <person name="Haridas S."/>
            <person name="Chen C."/>
            <person name="Bauer D."/>
            <person name="Andreopoulos W."/>
            <person name="Pangilinan J."/>
            <person name="LaButti K."/>
            <person name="Riley R."/>
            <person name="Lipzen A."/>
            <person name="Clum A."/>
            <person name="Drula E."/>
            <person name="Henrissat B."/>
            <person name="Kohler A."/>
            <person name="Grigoriev I.V."/>
            <person name="Martin F.M."/>
            <person name="Hacquard S."/>
        </authorList>
    </citation>
    <scope>NUCLEOTIDE SEQUENCE</scope>
    <source>
        <strain evidence="2">MPI-CAGE-AT-0023</strain>
    </source>
</reference>
<dbReference type="Proteomes" id="UP000720189">
    <property type="component" value="Unassembled WGS sequence"/>
</dbReference>
<organism evidence="2 3">
    <name type="scientific">Fusarium redolens</name>
    <dbReference type="NCBI Taxonomy" id="48865"/>
    <lineage>
        <taxon>Eukaryota</taxon>
        <taxon>Fungi</taxon>
        <taxon>Dikarya</taxon>
        <taxon>Ascomycota</taxon>
        <taxon>Pezizomycotina</taxon>
        <taxon>Sordariomycetes</taxon>
        <taxon>Hypocreomycetidae</taxon>
        <taxon>Hypocreales</taxon>
        <taxon>Nectriaceae</taxon>
        <taxon>Fusarium</taxon>
        <taxon>Fusarium redolens species complex</taxon>
    </lineage>
</organism>
<dbReference type="GeneID" id="70220187"/>
<dbReference type="AlphaFoldDB" id="A0A9P9H0B3"/>